<evidence type="ECO:0000313" key="3">
    <source>
        <dbReference type="EMBL" id="CAF1025792.1"/>
    </source>
</evidence>
<dbReference type="EMBL" id="CAJNOC010004552">
    <property type="protein sequence ID" value="CAF1025792.1"/>
    <property type="molecule type" value="Genomic_DNA"/>
</dbReference>
<dbReference type="OrthoDB" id="5583482at2759"/>
<sequence>MSQQNEVSNDQDINLNALDLANEPKDCIDEHPINKTSSSTSICSSTKNNEYEGEINRLKDLIRQKELDHSQLEARLIEIEQHSKQEMEILNSNLNQKLEESIKKILADSQKDKNSMVMKYVEGERKCIDLNKTIQIQQSKMNDMLKEKQHLLDKIEKSKLEYEKLSRDNDAKLKDSLEKKKEIEKLREKIVINDAKESASGIKLKIEIDAHLQTKHLVEELKIKIKNLEENLNSIPQVESEKSQENNNNQENLRPISPINSESEILKKELTLLKSQIKEMFEERTVLREKVKQYEIDKNSLENSISKYKETLQAQKNLNKDMFNENLQLREHQETWTKDMEEKKEMEHKLILYKTEISELEQEMALNKNKQNELLAFTSKLTEKNTLLQSENSILSEKLDSLQTNLDKANSILVNSNEHLKSEIEKLTNDLSEIQTQNEQLKRENDEKTSQLSELSIKLSDVQDENVSLKKKHAANIKDLTRQLQVLQKKQIQSTMTTPTTSIPENSTQMSSQNSSSSIHKISRTSSINSLNLLEDDTRSIDSSFFNPPPTPNFNNEVICGGTNTIHDDVYIVDVDKQKIIDKIVKLQKTLAKRNEKIDFLQEHVNQLTNDLKKKTKIIQSFAMSGDDVSSFTSEEHDMVKRELSRKTSNLMGNDNHMTMELCLEINRKLQALLEDTLIKNLTLKESLDTLGREIANLSKENRELKMKFT</sequence>
<dbReference type="GO" id="GO:0031267">
    <property type="term" value="F:small GTPase binding"/>
    <property type="evidence" value="ECO:0007669"/>
    <property type="project" value="TreeGrafter"/>
</dbReference>
<feature type="region of interest" description="Disordered" evidence="2">
    <location>
        <begin position="490"/>
        <end position="523"/>
    </location>
</feature>
<feature type="coiled-coil region" evidence="1">
    <location>
        <begin position="48"/>
        <end position="104"/>
    </location>
</feature>
<feature type="coiled-coil region" evidence="1">
    <location>
        <begin position="141"/>
        <end position="175"/>
    </location>
</feature>
<protein>
    <submittedName>
        <fullName evidence="3">Uncharacterized protein</fullName>
    </submittedName>
</protein>
<evidence type="ECO:0000256" key="1">
    <source>
        <dbReference type="SAM" id="Coils"/>
    </source>
</evidence>
<evidence type="ECO:0000313" key="4">
    <source>
        <dbReference type="Proteomes" id="UP000663879"/>
    </source>
</evidence>
<dbReference type="AlphaFoldDB" id="A0A814ILH7"/>
<organism evidence="3 4">
    <name type="scientific">Brachionus calyciflorus</name>
    <dbReference type="NCBI Taxonomy" id="104777"/>
    <lineage>
        <taxon>Eukaryota</taxon>
        <taxon>Metazoa</taxon>
        <taxon>Spiralia</taxon>
        <taxon>Gnathifera</taxon>
        <taxon>Rotifera</taxon>
        <taxon>Eurotatoria</taxon>
        <taxon>Monogononta</taxon>
        <taxon>Pseudotrocha</taxon>
        <taxon>Ploima</taxon>
        <taxon>Brachionidae</taxon>
        <taxon>Brachionus</taxon>
    </lineage>
</organism>
<feature type="compositionally biased region" description="Polar residues" evidence="2">
    <location>
        <begin position="490"/>
        <end position="505"/>
    </location>
</feature>
<feature type="coiled-coil region" evidence="1">
    <location>
        <begin position="263"/>
        <end position="490"/>
    </location>
</feature>
<feature type="coiled-coil region" evidence="1">
    <location>
        <begin position="584"/>
        <end position="618"/>
    </location>
</feature>
<keyword evidence="4" id="KW-1185">Reference proteome</keyword>
<dbReference type="GO" id="GO:0099518">
    <property type="term" value="P:vesicle cytoskeletal trafficking"/>
    <property type="evidence" value="ECO:0007669"/>
    <property type="project" value="TreeGrafter"/>
</dbReference>
<proteinExistence type="predicted"/>
<dbReference type="PANTHER" id="PTHR18911">
    <property type="entry name" value="CTCL TUMOR ANTIGEN HD-CL-01"/>
    <property type="match status" value="1"/>
</dbReference>
<dbReference type="InterPro" id="IPR038830">
    <property type="entry name" value="CCDC186"/>
</dbReference>
<dbReference type="GO" id="GO:0005802">
    <property type="term" value="C:trans-Golgi network"/>
    <property type="evidence" value="ECO:0007669"/>
    <property type="project" value="TreeGrafter"/>
</dbReference>
<feature type="coiled-coil region" evidence="1">
    <location>
        <begin position="681"/>
        <end position="708"/>
    </location>
</feature>
<evidence type="ECO:0000256" key="2">
    <source>
        <dbReference type="SAM" id="MobiDB-lite"/>
    </source>
</evidence>
<name>A0A814ILH7_9BILA</name>
<feature type="region of interest" description="Disordered" evidence="2">
    <location>
        <begin position="237"/>
        <end position="258"/>
    </location>
</feature>
<accession>A0A814ILH7</accession>
<reference evidence="3" key="1">
    <citation type="submission" date="2021-02" db="EMBL/GenBank/DDBJ databases">
        <authorList>
            <person name="Nowell W R."/>
        </authorList>
    </citation>
    <scope>NUCLEOTIDE SEQUENCE</scope>
    <source>
        <strain evidence="3">Ploen Becks lab</strain>
    </source>
</reference>
<dbReference type="PANTHER" id="PTHR18911:SF5">
    <property type="entry name" value="COILED-COIL DOMAIN-CONTAINING PROTEIN 186"/>
    <property type="match status" value="1"/>
</dbReference>
<keyword evidence="1" id="KW-0175">Coiled coil</keyword>
<comment type="caution">
    <text evidence="3">The sequence shown here is derived from an EMBL/GenBank/DDBJ whole genome shotgun (WGS) entry which is preliminary data.</text>
</comment>
<feature type="compositionally biased region" description="Low complexity" evidence="2">
    <location>
        <begin position="506"/>
        <end position="523"/>
    </location>
</feature>
<dbReference type="Proteomes" id="UP000663879">
    <property type="component" value="Unassembled WGS sequence"/>
</dbReference>
<gene>
    <name evidence="3" type="ORF">OXX778_LOCUS17611</name>
</gene>